<gene>
    <name evidence="2" type="ORF">H9635_12050</name>
</gene>
<evidence type="ECO:0000313" key="3">
    <source>
        <dbReference type="Proteomes" id="UP000619101"/>
    </source>
</evidence>
<keyword evidence="1" id="KW-0472">Membrane</keyword>
<dbReference type="Proteomes" id="UP000619101">
    <property type="component" value="Unassembled WGS sequence"/>
</dbReference>
<proteinExistence type="predicted"/>
<comment type="caution">
    <text evidence="2">The sequence shown here is derived from an EMBL/GenBank/DDBJ whole genome shotgun (WGS) entry which is preliminary data.</text>
</comment>
<evidence type="ECO:0000256" key="1">
    <source>
        <dbReference type="SAM" id="Phobius"/>
    </source>
</evidence>
<sequence length="146" mass="17195">MSRKIQNSLIAFIMATSVTALFYQTNLSFMKVEIYHIPILFIVILLLSAFIAEDVRNSFKKVLWFEKREDKRPIWQVGVGMIFYFSQIGFVEVFARGLMQYDLGGMPMYIIIPFLNAFLLTVIFEEIFYKEEKNSVHVVKFKNKIK</sequence>
<keyword evidence="1" id="KW-1133">Transmembrane helix</keyword>
<protein>
    <submittedName>
        <fullName evidence="2">DNA polymerase I</fullName>
    </submittedName>
</protein>
<dbReference type="RefSeq" id="WP_191700554.1">
    <property type="nucleotide sequence ID" value="NZ_JACSPZ010000005.1"/>
</dbReference>
<keyword evidence="1" id="KW-0812">Transmembrane</keyword>
<feature type="transmembrane region" description="Helical" evidence="1">
    <location>
        <begin position="7"/>
        <end position="23"/>
    </location>
</feature>
<organism evidence="2 3">
    <name type="scientific">Solibacillus faecavium</name>
    <dbReference type="NCBI Taxonomy" id="2762221"/>
    <lineage>
        <taxon>Bacteria</taxon>
        <taxon>Bacillati</taxon>
        <taxon>Bacillota</taxon>
        <taxon>Bacilli</taxon>
        <taxon>Bacillales</taxon>
        <taxon>Caryophanaceae</taxon>
        <taxon>Solibacillus</taxon>
    </lineage>
</organism>
<name>A0ABR8XZT7_9BACL</name>
<feature type="transmembrane region" description="Helical" evidence="1">
    <location>
        <begin position="73"/>
        <end position="94"/>
    </location>
</feature>
<dbReference type="EMBL" id="JACSPZ010000005">
    <property type="protein sequence ID" value="MBD8037476.1"/>
    <property type="molecule type" value="Genomic_DNA"/>
</dbReference>
<feature type="transmembrane region" description="Helical" evidence="1">
    <location>
        <begin position="35"/>
        <end position="52"/>
    </location>
</feature>
<reference evidence="2 3" key="1">
    <citation type="submission" date="2020-08" db="EMBL/GenBank/DDBJ databases">
        <title>A Genomic Blueprint of the Chicken Gut Microbiome.</title>
        <authorList>
            <person name="Gilroy R."/>
            <person name="Ravi A."/>
            <person name="Getino M."/>
            <person name="Pursley I."/>
            <person name="Horton D.L."/>
            <person name="Alikhan N.-F."/>
            <person name="Baker D."/>
            <person name="Gharbi K."/>
            <person name="Hall N."/>
            <person name="Watson M."/>
            <person name="Adriaenssens E.M."/>
            <person name="Foster-Nyarko E."/>
            <person name="Jarju S."/>
            <person name="Secka A."/>
            <person name="Antonio M."/>
            <person name="Oren A."/>
            <person name="Chaudhuri R."/>
            <person name="La Ragione R.M."/>
            <person name="Hildebrand F."/>
            <person name="Pallen M.J."/>
        </authorList>
    </citation>
    <scope>NUCLEOTIDE SEQUENCE [LARGE SCALE GENOMIC DNA]</scope>
    <source>
        <strain evidence="2 3">A46</strain>
    </source>
</reference>
<keyword evidence="3" id="KW-1185">Reference proteome</keyword>
<evidence type="ECO:0000313" key="2">
    <source>
        <dbReference type="EMBL" id="MBD8037476.1"/>
    </source>
</evidence>
<feature type="transmembrane region" description="Helical" evidence="1">
    <location>
        <begin position="106"/>
        <end position="124"/>
    </location>
</feature>
<accession>A0ABR8XZT7</accession>